<feature type="region of interest" description="Disordered" evidence="1">
    <location>
        <begin position="1"/>
        <end position="24"/>
    </location>
</feature>
<organism evidence="2 3">
    <name type="scientific">Camelus dromedarius</name>
    <name type="common">Dromedary</name>
    <name type="synonym">Arabian camel</name>
    <dbReference type="NCBI Taxonomy" id="9838"/>
    <lineage>
        <taxon>Eukaryota</taxon>
        <taxon>Metazoa</taxon>
        <taxon>Chordata</taxon>
        <taxon>Craniata</taxon>
        <taxon>Vertebrata</taxon>
        <taxon>Euteleostomi</taxon>
        <taxon>Mammalia</taxon>
        <taxon>Eutheria</taxon>
        <taxon>Laurasiatheria</taxon>
        <taxon>Artiodactyla</taxon>
        <taxon>Tylopoda</taxon>
        <taxon>Camelidae</taxon>
        <taxon>Camelus</taxon>
    </lineage>
</organism>
<evidence type="ECO:0000313" key="2">
    <source>
        <dbReference type="EMBL" id="KAB1283841.1"/>
    </source>
</evidence>
<feature type="compositionally biased region" description="Low complexity" evidence="1">
    <location>
        <begin position="8"/>
        <end position="19"/>
    </location>
</feature>
<dbReference type="InterPro" id="IPR042421">
    <property type="entry name" value="C3orf33-like"/>
</dbReference>
<evidence type="ECO:0000256" key="1">
    <source>
        <dbReference type="SAM" id="MobiDB-lite"/>
    </source>
</evidence>
<dbReference type="AlphaFoldDB" id="A0A5N4EK12"/>
<comment type="caution">
    <text evidence="2">The sequence shown here is derived from an EMBL/GenBank/DDBJ whole genome shotgun (WGS) entry which is preliminary data.</text>
</comment>
<gene>
    <name evidence="2" type="ORF">Cadr_000000299</name>
</gene>
<dbReference type="Proteomes" id="UP000299084">
    <property type="component" value="Unassembled WGS sequence"/>
</dbReference>
<dbReference type="PANTHER" id="PTHR28434:SF1">
    <property type="entry name" value="PROTEIN C3ORF33"/>
    <property type="match status" value="1"/>
</dbReference>
<keyword evidence="3" id="KW-1185">Reference proteome</keyword>
<dbReference type="EMBL" id="JWIN03000001">
    <property type="protein sequence ID" value="KAB1283841.1"/>
    <property type="molecule type" value="Genomic_DNA"/>
</dbReference>
<sequence length="132" mass="14661">METRRGEAPAAGPLGRPAGTSKFTSSSDIPVEFIRRNVKLRGRLRRITENGLEIEHIPITVPIISSWRKEPCGVLLVKLAGVELTETGKVWLQKELKPSQVLWFQLLGKENSALFCYLLVNKENEVLAGPVA</sequence>
<proteinExistence type="predicted"/>
<dbReference type="GO" id="GO:0005615">
    <property type="term" value="C:extracellular space"/>
    <property type="evidence" value="ECO:0007669"/>
    <property type="project" value="TreeGrafter"/>
</dbReference>
<dbReference type="PANTHER" id="PTHR28434">
    <property type="entry name" value="PROTEIN C3ORF33"/>
    <property type="match status" value="1"/>
</dbReference>
<name>A0A5N4EK12_CAMDR</name>
<protein>
    <submittedName>
        <fullName evidence="2">Protein C3orf33</fullName>
    </submittedName>
</protein>
<evidence type="ECO:0000313" key="3">
    <source>
        <dbReference type="Proteomes" id="UP000299084"/>
    </source>
</evidence>
<reference evidence="2 3" key="1">
    <citation type="journal article" date="2019" name="Mol. Ecol. Resour.">
        <title>Improving Illumina assemblies with Hi-C and long reads: an example with the North African dromedary.</title>
        <authorList>
            <person name="Elbers J.P."/>
            <person name="Rogers M.F."/>
            <person name="Perelman P.L."/>
            <person name="Proskuryakova A.A."/>
            <person name="Serdyukova N.A."/>
            <person name="Johnson W.E."/>
            <person name="Horin P."/>
            <person name="Corander J."/>
            <person name="Murphy D."/>
            <person name="Burger P.A."/>
        </authorList>
    </citation>
    <scope>NUCLEOTIDE SEQUENCE [LARGE SCALE GENOMIC DNA]</scope>
    <source>
        <strain evidence="2">Drom800</strain>
        <tissue evidence="2">Blood</tissue>
    </source>
</reference>
<accession>A0A5N4EK12</accession>